<dbReference type="EMBL" id="CM023481">
    <property type="protein sequence ID" value="KAH6948023.1"/>
    <property type="molecule type" value="Genomic_DNA"/>
</dbReference>
<proteinExistence type="predicted"/>
<evidence type="ECO:0000313" key="1">
    <source>
        <dbReference type="EMBL" id="KAH6948023.1"/>
    </source>
</evidence>
<evidence type="ECO:0000313" key="2">
    <source>
        <dbReference type="Proteomes" id="UP000821845"/>
    </source>
</evidence>
<keyword evidence="2" id="KW-1185">Reference proteome</keyword>
<organism evidence="1 2">
    <name type="scientific">Hyalomma asiaticum</name>
    <name type="common">Tick</name>
    <dbReference type="NCBI Taxonomy" id="266040"/>
    <lineage>
        <taxon>Eukaryota</taxon>
        <taxon>Metazoa</taxon>
        <taxon>Ecdysozoa</taxon>
        <taxon>Arthropoda</taxon>
        <taxon>Chelicerata</taxon>
        <taxon>Arachnida</taxon>
        <taxon>Acari</taxon>
        <taxon>Parasitiformes</taxon>
        <taxon>Ixodida</taxon>
        <taxon>Ixodoidea</taxon>
        <taxon>Ixodidae</taxon>
        <taxon>Hyalomminae</taxon>
        <taxon>Hyalomma</taxon>
    </lineage>
</organism>
<name>A0ACB7TM17_HYAAI</name>
<accession>A0ACB7TM17</accession>
<reference evidence="1" key="1">
    <citation type="submission" date="2020-05" db="EMBL/GenBank/DDBJ databases">
        <title>Large-scale comparative analyses of tick genomes elucidate their genetic diversity and vector capacities.</title>
        <authorList>
            <person name="Jia N."/>
            <person name="Wang J."/>
            <person name="Shi W."/>
            <person name="Du L."/>
            <person name="Sun Y."/>
            <person name="Zhan W."/>
            <person name="Jiang J."/>
            <person name="Wang Q."/>
            <person name="Zhang B."/>
            <person name="Ji P."/>
            <person name="Sakyi L.B."/>
            <person name="Cui X."/>
            <person name="Yuan T."/>
            <person name="Jiang B."/>
            <person name="Yang W."/>
            <person name="Lam T.T.-Y."/>
            <person name="Chang Q."/>
            <person name="Ding S."/>
            <person name="Wang X."/>
            <person name="Zhu J."/>
            <person name="Ruan X."/>
            <person name="Zhao L."/>
            <person name="Wei J."/>
            <person name="Que T."/>
            <person name="Du C."/>
            <person name="Cheng J."/>
            <person name="Dai P."/>
            <person name="Han X."/>
            <person name="Huang E."/>
            <person name="Gao Y."/>
            <person name="Liu J."/>
            <person name="Shao H."/>
            <person name="Ye R."/>
            <person name="Li L."/>
            <person name="Wei W."/>
            <person name="Wang X."/>
            <person name="Wang C."/>
            <person name="Yang T."/>
            <person name="Huo Q."/>
            <person name="Li W."/>
            <person name="Guo W."/>
            <person name="Chen H."/>
            <person name="Zhou L."/>
            <person name="Ni X."/>
            <person name="Tian J."/>
            <person name="Zhou Y."/>
            <person name="Sheng Y."/>
            <person name="Liu T."/>
            <person name="Pan Y."/>
            <person name="Xia L."/>
            <person name="Li J."/>
            <person name="Zhao F."/>
            <person name="Cao W."/>
        </authorList>
    </citation>
    <scope>NUCLEOTIDE SEQUENCE</scope>
    <source>
        <strain evidence="1">Hyas-2018</strain>
    </source>
</reference>
<dbReference type="Proteomes" id="UP000821845">
    <property type="component" value="Chromosome 1"/>
</dbReference>
<comment type="caution">
    <text evidence="1">The sequence shown here is derived from an EMBL/GenBank/DDBJ whole genome shotgun (WGS) entry which is preliminary data.</text>
</comment>
<sequence length="70" mass="7666">MMTTDGQPQSDEPAAEGSSSELWSKVAKQLAVNPSVTFDDYVKCDKVTWASVELTTDDILQNVQGTETRD</sequence>
<protein>
    <submittedName>
        <fullName evidence="1">Uncharacterized protein</fullName>
    </submittedName>
</protein>
<gene>
    <name evidence="1" type="ORF">HPB50_022461</name>
</gene>